<reference evidence="2" key="1">
    <citation type="journal article" date="2019" name="Int. J. Syst. Evol. Microbiol.">
        <title>The Global Catalogue of Microorganisms (GCM) 10K type strain sequencing project: providing services to taxonomists for standard genome sequencing and annotation.</title>
        <authorList>
            <consortium name="The Broad Institute Genomics Platform"/>
            <consortium name="The Broad Institute Genome Sequencing Center for Infectious Disease"/>
            <person name="Wu L."/>
            <person name="Ma J."/>
        </authorList>
    </citation>
    <scope>NUCLEOTIDE SEQUENCE [LARGE SCALE GENOMIC DNA]</scope>
    <source>
        <strain evidence="2">KACC 14249</strain>
    </source>
</reference>
<dbReference type="Pfam" id="PF08713">
    <property type="entry name" value="DNA_alkylation"/>
    <property type="match status" value="1"/>
</dbReference>
<sequence length="221" mass="23777">MGALPTAGAVVDELQSLASADELAKVRRRLDPAEPAIGVRMRSVFDVAKAATAMPLDEWERLVVEPTYEARMVAFSILDFQARKDVGSRVLCSTYLGHHDRITTWDMVDRAAPRVVGAALAAGPYDVLHELAGSVEPLRRRSAMTAPLWFTRHGSPADLAAGFDVATILCTDAEPSVHKAAGIFLAHAGQRDPAALSRFLEQHSAVMPAAGRRLATRKVTG</sequence>
<dbReference type="Gene3D" id="1.25.10.90">
    <property type="match status" value="1"/>
</dbReference>
<organism evidence="1 2">
    <name type="scientific">Angustibacter luteus</name>
    <dbReference type="NCBI Taxonomy" id="658456"/>
    <lineage>
        <taxon>Bacteria</taxon>
        <taxon>Bacillati</taxon>
        <taxon>Actinomycetota</taxon>
        <taxon>Actinomycetes</taxon>
        <taxon>Kineosporiales</taxon>
        <taxon>Kineosporiaceae</taxon>
    </lineage>
</organism>
<proteinExistence type="predicted"/>
<comment type="caution">
    <text evidence="1">The sequence shown here is derived from an EMBL/GenBank/DDBJ whole genome shotgun (WGS) entry which is preliminary data.</text>
</comment>
<dbReference type="InterPro" id="IPR014825">
    <property type="entry name" value="DNA_alkylation"/>
</dbReference>
<name>A0ABW1JJA3_9ACTN</name>
<dbReference type="RefSeq" id="WP_345717483.1">
    <property type="nucleotide sequence ID" value="NZ_BAABFP010000007.1"/>
</dbReference>
<protein>
    <submittedName>
        <fullName evidence="1">DNA alkylation repair protein</fullName>
    </submittedName>
</protein>
<dbReference type="CDD" id="cd06561">
    <property type="entry name" value="AlkD_like"/>
    <property type="match status" value="1"/>
</dbReference>
<accession>A0ABW1JJA3</accession>
<dbReference type="EMBL" id="JBHSRD010000008">
    <property type="protein sequence ID" value="MFC6008952.1"/>
    <property type="molecule type" value="Genomic_DNA"/>
</dbReference>
<evidence type="ECO:0000313" key="1">
    <source>
        <dbReference type="EMBL" id="MFC6008952.1"/>
    </source>
</evidence>
<keyword evidence="2" id="KW-1185">Reference proteome</keyword>
<evidence type="ECO:0000313" key="2">
    <source>
        <dbReference type="Proteomes" id="UP001596189"/>
    </source>
</evidence>
<gene>
    <name evidence="1" type="ORF">ACFQDO_17600</name>
</gene>
<dbReference type="InterPro" id="IPR016024">
    <property type="entry name" value="ARM-type_fold"/>
</dbReference>
<dbReference type="Proteomes" id="UP001596189">
    <property type="component" value="Unassembled WGS sequence"/>
</dbReference>
<dbReference type="SUPFAM" id="SSF48371">
    <property type="entry name" value="ARM repeat"/>
    <property type="match status" value="1"/>
</dbReference>